<protein>
    <submittedName>
        <fullName evidence="1">Uncharacterized protein</fullName>
    </submittedName>
</protein>
<reference evidence="1" key="1">
    <citation type="submission" date="2014-09" db="EMBL/GenBank/DDBJ databases">
        <authorList>
            <person name="Magalhaes I.L.F."/>
            <person name="Oliveira U."/>
            <person name="Santos F.R."/>
            <person name="Vidigal T.H.D.A."/>
            <person name="Brescovit A.D."/>
            <person name="Santos A.J."/>
        </authorList>
    </citation>
    <scope>NUCLEOTIDE SEQUENCE</scope>
    <source>
        <tissue evidence="1">Shoot tissue taken approximately 20 cm above the soil surface</tissue>
    </source>
</reference>
<reference evidence="1" key="2">
    <citation type="journal article" date="2015" name="Data Brief">
        <title>Shoot transcriptome of the giant reed, Arundo donax.</title>
        <authorList>
            <person name="Barrero R.A."/>
            <person name="Guerrero F.D."/>
            <person name="Moolhuijzen P."/>
            <person name="Goolsby J.A."/>
            <person name="Tidwell J."/>
            <person name="Bellgard S.E."/>
            <person name="Bellgard M.I."/>
        </authorList>
    </citation>
    <scope>NUCLEOTIDE SEQUENCE</scope>
    <source>
        <tissue evidence="1">Shoot tissue taken approximately 20 cm above the soil surface</tissue>
    </source>
</reference>
<organism evidence="1">
    <name type="scientific">Arundo donax</name>
    <name type="common">Giant reed</name>
    <name type="synonym">Donax arundinaceus</name>
    <dbReference type="NCBI Taxonomy" id="35708"/>
    <lineage>
        <taxon>Eukaryota</taxon>
        <taxon>Viridiplantae</taxon>
        <taxon>Streptophyta</taxon>
        <taxon>Embryophyta</taxon>
        <taxon>Tracheophyta</taxon>
        <taxon>Spermatophyta</taxon>
        <taxon>Magnoliopsida</taxon>
        <taxon>Liliopsida</taxon>
        <taxon>Poales</taxon>
        <taxon>Poaceae</taxon>
        <taxon>PACMAD clade</taxon>
        <taxon>Arundinoideae</taxon>
        <taxon>Arundineae</taxon>
        <taxon>Arundo</taxon>
    </lineage>
</organism>
<sequence>MRACLTLRFLYEHSYSSFCFPFRWPLCFLKFPQVKFPQVTFVCVIYPSGVCTY</sequence>
<proteinExistence type="predicted"/>
<accession>A0A0A9HFJ5</accession>
<evidence type="ECO:0000313" key="1">
    <source>
        <dbReference type="EMBL" id="JAE34579.1"/>
    </source>
</evidence>
<dbReference type="EMBL" id="GBRH01163317">
    <property type="protein sequence ID" value="JAE34579.1"/>
    <property type="molecule type" value="Transcribed_RNA"/>
</dbReference>
<name>A0A0A9HFJ5_ARUDO</name>
<dbReference type="AlphaFoldDB" id="A0A0A9HFJ5"/>